<keyword evidence="1" id="KW-1133">Transmembrane helix</keyword>
<feature type="transmembrane region" description="Helical" evidence="1">
    <location>
        <begin position="36"/>
        <end position="61"/>
    </location>
</feature>
<organism evidence="2 3">
    <name type="scientific">Paractinoplanes aksuensis</name>
    <dbReference type="NCBI Taxonomy" id="2939490"/>
    <lineage>
        <taxon>Bacteria</taxon>
        <taxon>Bacillati</taxon>
        <taxon>Actinomycetota</taxon>
        <taxon>Actinomycetes</taxon>
        <taxon>Micromonosporales</taxon>
        <taxon>Micromonosporaceae</taxon>
        <taxon>Paractinoplanes</taxon>
    </lineage>
</organism>
<evidence type="ECO:0000313" key="3">
    <source>
        <dbReference type="Proteomes" id="UP001523369"/>
    </source>
</evidence>
<dbReference type="Proteomes" id="UP001523369">
    <property type="component" value="Unassembled WGS sequence"/>
</dbReference>
<comment type="caution">
    <text evidence="2">The sequence shown here is derived from an EMBL/GenBank/DDBJ whole genome shotgun (WGS) entry which is preliminary data.</text>
</comment>
<gene>
    <name evidence="2" type="ORF">M1L60_30035</name>
</gene>
<evidence type="ECO:0000256" key="1">
    <source>
        <dbReference type="SAM" id="Phobius"/>
    </source>
</evidence>
<name>A0ABT1DVG4_9ACTN</name>
<reference evidence="2 3" key="1">
    <citation type="submission" date="2022-06" db="EMBL/GenBank/DDBJ databases">
        <title>New Species of the Genus Actinoplanes, ActinopZanes ferrugineus.</title>
        <authorList>
            <person name="Ding P."/>
        </authorList>
    </citation>
    <scope>NUCLEOTIDE SEQUENCE [LARGE SCALE GENOMIC DNA]</scope>
    <source>
        <strain evidence="2 3">TRM88003</strain>
    </source>
</reference>
<keyword evidence="3" id="KW-1185">Reference proteome</keyword>
<accession>A0ABT1DVG4</accession>
<evidence type="ECO:0000313" key="2">
    <source>
        <dbReference type="EMBL" id="MCO8274844.1"/>
    </source>
</evidence>
<keyword evidence="1" id="KW-0472">Membrane</keyword>
<dbReference type="EMBL" id="JAMYJR010000032">
    <property type="protein sequence ID" value="MCO8274844.1"/>
    <property type="molecule type" value="Genomic_DNA"/>
</dbReference>
<dbReference type="RefSeq" id="WP_253240895.1">
    <property type="nucleotide sequence ID" value="NZ_JAMYJR010000032.1"/>
</dbReference>
<feature type="transmembrane region" description="Helical" evidence="1">
    <location>
        <begin position="9"/>
        <end position="30"/>
    </location>
</feature>
<proteinExistence type="predicted"/>
<keyword evidence="1" id="KW-0812">Transmembrane</keyword>
<protein>
    <submittedName>
        <fullName evidence="2">Uncharacterized protein</fullName>
    </submittedName>
</protein>
<sequence length="149" mass="15108">MVAFFAAEVFLLAVVIAPALVAAVFVAVFLGAGFAAAVFLVTVFLVTVFLGAAMVAVVVAGPGSAAATERRGVTGRLAVTLAAGRDAVVDREPVVGLVAGLAAAAGLRVDAEDFVDWLAPVREIRLLSAVVAERGAFLAAAIWVFPPCE</sequence>